<evidence type="ECO:0000256" key="6">
    <source>
        <dbReference type="RuleBase" id="RU367044"/>
    </source>
</evidence>
<name>S8D950_9LAMI</name>
<keyword evidence="4 6" id="KW-0964">Secreted</keyword>
<evidence type="ECO:0000256" key="2">
    <source>
        <dbReference type="ARBA" id="ARBA00005581"/>
    </source>
</evidence>
<dbReference type="PANTHER" id="PTHR31232">
    <property type="match status" value="1"/>
</dbReference>
<evidence type="ECO:0000313" key="8">
    <source>
        <dbReference type="Proteomes" id="UP000015453"/>
    </source>
</evidence>
<dbReference type="AlphaFoldDB" id="S8D950"/>
<dbReference type="InterPro" id="IPR010264">
    <property type="entry name" value="Self-incomp_S1"/>
</dbReference>
<dbReference type="GO" id="GO:0005576">
    <property type="term" value="C:extracellular region"/>
    <property type="evidence" value="ECO:0007669"/>
    <property type="project" value="UniProtKB-SubCell"/>
</dbReference>
<keyword evidence="3 6" id="KW-0713">Self-incompatibility</keyword>
<dbReference type="Proteomes" id="UP000015453">
    <property type="component" value="Unassembled WGS sequence"/>
</dbReference>
<gene>
    <name evidence="7" type="ORF">M569_15565</name>
</gene>
<sequence>MDALLIHRSTEEGEKKKMNKFRSIVCLVAIVAVSLSEACIFTTKQHIILLRDMKSSNKPVKVHCHSENDDNFDDQWLQGSERYEQTFCENAFWRSTKFTCNLWWDEEIREFVAFDEKTDYKTKLMIWYIREDGIYNTHDWATPAVKKYDWIVIDDADAQYPIIKY</sequence>
<dbReference type="PANTHER" id="PTHR31232:SF172">
    <property type="entry name" value="S-PROTEIN HOMOLOG"/>
    <property type="match status" value="1"/>
</dbReference>
<proteinExistence type="inferred from homology"/>
<dbReference type="EMBL" id="AUSU01008527">
    <property type="protein sequence ID" value="EPS59243.1"/>
    <property type="molecule type" value="Genomic_DNA"/>
</dbReference>
<reference evidence="7 8" key="1">
    <citation type="journal article" date="2013" name="BMC Genomics">
        <title>The miniature genome of a carnivorous plant Genlisea aurea contains a low number of genes and short non-coding sequences.</title>
        <authorList>
            <person name="Leushkin E.V."/>
            <person name="Sutormin R.A."/>
            <person name="Nabieva E.R."/>
            <person name="Penin A.A."/>
            <person name="Kondrashov A.S."/>
            <person name="Logacheva M.D."/>
        </authorList>
    </citation>
    <scope>NUCLEOTIDE SEQUENCE [LARGE SCALE GENOMIC DNA]</scope>
</reference>
<keyword evidence="5" id="KW-0732">Signal</keyword>
<evidence type="ECO:0000256" key="1">
    <source>
        <dbReference type="ARBA" id="ARBA00004613"/>
    </source>
</evidence>
<comment type="caution">
    <text evidence="7">The sequence shown here is derived from an EMBL/GenBank/DDBJ whole genome shotgun (WGS) entry which is preliminary data.</text>
</comment>
<dbReference type="Pfam" id="PF05938">
    <property type="entry name" value="Self-incomp_S1"/>
    <property type="match status" value="1"/>
</dbReference>
<keyword evidence="8" id="KW-1185">Reference proteome</keyword>
<evidence type="ECO:0000256" key="4">
    <source>
        <dbReference type="ARBA" id="ARBA00022525"/>
    </source>
</evidence>
<comment type="similarity">
    <text evidence="2 6">Belongs to the plant self-incompatibility (S1) protein family.</text>
</comment>
<organism evidence="7 8">
    <name type="scientific">Genlisea aurea</name>
    <dbReference type="NCBI Taxonomy" id="192259"/>
    <lineage>
        <taxon>Eukaryota</taxon>
        <taxon>Viridiplantae</taxon>
        <taxon>Streptophyta</taxon>
        <taxon>Embryophyta</taxon>
        <taxon>Tracheophyta</taxon>
        <taxon>Spermatophyta</taxon>
        <taxon>Magnoliopsida</taxon>
        <taxon>eudicotyledons</taxon>
        <taxon>Gunneridae</taxon>
        <taxon>Pentapetalae</taxon>
        <taxon>asterids</taxon>
        <taxon>lamiids</taxon>
        <taxon>Lamiales</taxon>
        <taxon>Lentibulariaceae</taxon>
        <taxon>Genlisea</taxon>
    </lineage>
</organism>
<evidence type="ECO:0000256" key="3">
    <source>
        <dbReference type="ARBA" id="ARBA00022471"/>
    </source>
</evidence>
<evidence type="ECO:0000256" key="5">
    <source>
        <dbReference type="ARBA" id="ARBA00022729"/>
    </source>
</evidence>
<dbReference type="OrthoDB" id="1938697at2759"/>
<evidence type="ECO:0000313" key="7">
    <source>
        <dbReference type="EMBL" id="EPS59243.1"/>
    </source>
</evidence>
<protein>
    <recommendedName>
        <fullName evidence="6">S-protein homolog</fullName>
    </recommendedName>
</protein>
<comment type="subcellular location">
    <subcellularLocation>
        <location evidence="1 6">Secreted</location>
    </subcellularLocation>
</comment>
<dbReference type="GO" id="GO:0060320">
    <property type="term" value="P:rejection of self pollen"/>
    <property type="evidence" value="ECO:0007669"/>
    <property type="project" value="UniProtKB-KW"/>
</dbReference>
<accession>S8D950</accession>